<dbReference type="PRINTS" id="PR00411">
    <property type="entry name" value="PNDRDTASEI"/>
</dbReference>
<dbReference type="Proteomes" id="UP000244912">
    <property type="component" value="Unassembled WGS sequence"/>
</dbReference>
<dbReference type="GO" id="GO:0003955">
    <property type="term" value="F:NAD(P)H dehydrogenase (quinone) activity"/>
    <property type="evidence" value="ECO:0007669"/>
    <property type="project" value="TreeGrafter"/>
</dbReference>
<proteinExistence type="inferred from homology"/>
<evidence type="ECO:0000259" key="6">
    <source>
        <dbReference type="Pfam" id="PF07992"/>
    </source>
</evidence>
<evidence type="ECO:0000256" key="4">
    <source>
        <dbReference type="ARBA" id="ARBA00022827"/>
    </source>
</evidence>
<keyword evidence="8" id="KW-1185">Reference proteome</keyword>
<dbReference type="InterPro" id="IPR051169">
    <property type="entry name" value="NADH-Q_oxidoreductase"/>
</dbReference>
<dbReference type="Pfam" id="PF07992">
    <property type="entry name" value="Pyr_redox_2"/>
    <property type="match status" value="1"/>
</dbReference>
<feature type="domain" description="FAD/NAD(P)-binding" evidence="6">
    <location>
        <begin position="11"/>
        <end position="344"/>
    </location>
</feature>
<dbReference type="EC" id="1.6.99.3" evidence="7"/>
<evidence type="ECO:0000256" key="3">
    <source>
        <dbReference type="ARBA" id="ARBA00022630"/>
    </source>
</evidence>
<reference evidence="7 8" key="1">
    <citation type="submission" date="2018-03" db="EMBL/GenBank/DDBJ databases">
        <authorList>
            <person name="Keele B.F."/>
        </authorList>
    </citation>
    <scope>NUCLEOTIDE SEQUENCE [LARGE SCALE GENOMIC DNA]</scope>
    <source>
        <strain evidence="7 8">CECT 8504</strain>
    </source>
</reference>
<evidence type="ECO:0000256" key="1">
    <source>
        <dbReference type="ARBA" id="ARBA00001974"/>
    </source>
</evidence>
<name>A0A2R8BY90_9RHOB</name>
<keyword evidence="4" id="KW-0274">FAD</keyword>
<organism evidence="7 8">
    <name type="scientific">Palleronia abyssalis</name>
    <dbReference type="NCBI Taxonomy" id="1501240"/>
    <lineage>
        <taxon>Bacteria</taxon>
        <taxon>Pseudomonadati</taxon>
        <taxon>Pseudomonadota</taxon>
        <taxon>Alphaproteobacteria</taxon>
        <taxon>Rhodobacterales</taxon>
        <taxon>Roseobacteraceae</taxon>
        <taxon>Palleronia</taxon>
    </lineage>
</organism>
<comment type="similarity">
    <text evidence="2">Belongs to the NADH dehydrogenase family.</text>
</comment>
<dbReference type="Gene3D" id="3.50.50.100">
    <property type="match status" value="1"/>
</dbReference>
<accession>A0A2R8BY90</accession>
<dbReference type="PRINTS" id="PR00368">
    <property type="entry name" value="FADPNR"/>
</dbReference>
<dbReference type="InterPro" id="IPR036188">
    <property type="entry name" value="FAD/NAD-bd_sf"/>
</dbReference>
<keyword evidence="3" id="KW-0285">Flavoprotein</keyword>
<dbReference type="PANTHER" id="PTHR42913">
    <property type="entry name" value="APOPTOSIS-INDUCING FACTOR 1"/>
    <property type="match status" value="1"/>
</dbReference>
<protein>
    <submittedName>
        <fullName evidence="7">NADH dehydrogenase</fullName>
        <ecNumber evidence="7">1.6.99.3</ecNumber>
    </submittedName>
</protein>
<dbReference type="PANTHER" id="PTHR42913:SF3">
    <property type="entry name" value="64 KDA MITOCHONDRIAL NADH DEHYDROGENASE (EUROFUNG)"/>
    <property type="match status" value="1"/>
</dbReference>
<keyword evidence="5 7" id="KW-0560">Oxidoreductase</keyword>
<dbReference type="SUPFAM" id="SSF51905">
    <property type="entry name" value="FAD/NAD(P)-binding domain"/>
    <property type="match status" value="1"/>
</dbReference>
<sequence length="440" mass="48274">MWRDMTDRKTQIVVVGGGAAGLALVRKLAAKHDRATHDIILVEKNRTHVWKPLLHEVAAGSMDANSDEVGYGGHAARWGYRFFNAALERIDRDRRVIVTAPLLDEAGEVVVDRHEIRYDWLVLAMGGVSDDFGIPGVRDHAMFLESRQQADLFRRKMLNACLRANDRKPEGAEARVSVCIVGGGATGVELSAELVNAAKALRSYGLERFDEDTLQITLLEAGPKLLPALPEDVSDKVKGRLAELGVDVRTGAMVTRVGPRAVEVKDGPTIEADLILWATGVRGDHALSKITDLELSKRGQIVVEPTLRSKNDPRIFAIGDCAHCVLPGEERPVPPRAQSAGQMADHMVGQLDRAQKGQPLRDFVYRDRGALVSLSRFATHGSLMGNLIGGKMQIEGRVARLAYQSLYRLHLLAVHGPWRGTVRIAVNAINRVTRPALKLH</sequence>
<comment type="cofactor">
    <cofactor evidence="1">
        <name>FAD</name>
        <dbReference type="ChEBI" id="CHEBI:57692"/>
    </cofactor>
</comment>
<dbReference type="GO" id="GO:0019646">
    <property type="term" value="P:aerobic electron transport chain"/>
    <property type="evidence" value="ECO:0007669"/>
    <property type="project" value="TreeGrafter"/>
</dbReference>
<evidence type="ECO:0000313" key="8">
    <source>
        <dbReference type="Proteomes" id="UP000244912"/>
    </source>
</evidence>
<evidence type="ECO:0000256" key="5">
    <source>
        <dbReference type="ARBA" id="ARBA00023002"/>
    </source>
</evidence>
<dbReference type="AlphaFoldDB" id="A0A2R8BY90"/>
<gene>
    <name evidence="7" type="primary">ndh</name>
    <name evidence="7" type="ORF">PAA8504_02960</name>
</gene>
<dbReference type="EMBL" id="ONZF01000007">
    <property type="protein sequence ID" value="SPJ25114.1"/>
    <property type="molecule type" value="Genomic_DNA"/>
</dbReference>
<dbReference type="InterPro" id="IPR023753">
    <property type="entry name" value="FAD/NAD-binding_dom"/>
</dbReference>
<evidence type="ECO:0000256" key="2">
    <source>
        <dbReference type="ARBA" id="ARBA00005272"/>
    </source>
</evidence>
<evidence type="ECO:0000313" key="7">
    <source>
        <dbReference type="EMBL" id="SPJ25114.1"/>
    </source>
</evidence>